<accession>A0A0F9JIC9</accession>
<evidence type="ECO:0000313" key="1">
    <source>
        <dbReference type="EMBL" id="KKM69624.1"/>
    </source>
</evidence>
<protein>
    <submittedName>
        <fullName evidence="1">Uncharacterized protein</fullName>
    </submittedName>
</protein>
<reference evidence="1" key="1">
    <citation type="journal article" date="2015" name="Nature">
        <title>Complex archaea that bridge the gap between prokaryotes and eukaryotes.</title>
        <authorList>
            <person name="Spang A."/>
            <person name="Saw J.H."/>
            <person name="Jorgensen S.L."/>
            <person name="Zaremba-Niedzwiedzka K."/>
            <person name="Martijn J."/>
            <person name="Lind A.E."/>
            <person name="van Eijk R."/>
            <person name="Schleper C."/>
            <person name="Guy L."/>
            <person name="Ettema T.J."/>
        </authorList>
    </citation>
    <scope>NUCLEOTIDE SEQUENCE</scope>
</reference>
<comment type="caution">
    <text evidence="1">The sequence shown here is derived from an EMBL/GenBank/DDBJ whole genome shotgun (WGS) entry which is preliminary data.</text>
</comment>
<organism evidence="1">
    <name type="scientific">marine sediment metagenome</name>
    <dbReference type="NCBI Taxonomy" id="412755"/>
    <lineage>
        <taxon>unclassified sequences</taxon>
        <taxon>metagenomes</taxon>
        <taxon>ecological metagenomes</taxon>
    </lineage>
</organism>
<name>A0A0F9JIC9_9ZZZZ</name>
<sequence>MFLEGVTYGADPEFFLIDTRHMCGRIFTQTTGEKGKPEFIPYTHEPERHFGLLRDGVCGELNVEPSPHSYDLWRSVNIAFRQLSRRDDITQGHHVLSANDLATFDKEELAKLGDEADIIGCAVDYDAYDDDPSKERDLSYIKKAYTKGTRFAGGHIHLGYPPNDIPKFVVAKLLDLFCSGYRAYEYRSNRADYYGLPGLYRPTDYGIEYRTPGNRWIRDENAARPLFNGATAVAWILQNPDLVKTIWTNVDWQALRLGYNSGRVGKWMLIDYPTAVCEGIEGMNQVVDILNEPFGEDRPADALERLRFIAGEGAPPVEAEDWVDDDNGLPE</sequence>
<proteinExistence type="predicted"/>
<dbReference type="AlphaFoldDB" id="A0A0F9JIC9"/>
<dbReference type="EMBL" id="LAZR01009957">
    <property type="protein sequence ID" value="KKM69624.1"/>
    <property type="molecule type" value="Genomic_DNA"/>
</dbReference>
<gene>
    <name evidence="1" type="ORF">LCGC14_1448900</name>
</gene>